<dbReference type="AlphaFoldDB" id="A0AAW4ISZ5"/>
<dbReference type="Pfam" id="PF01381">
    <property type="entry name" value="HTH_3"/>
    <property type="match status" value="1"/>
</dbReference>
<sequence length="77" mass="8737">MRKEAILSQFGTKVKLFRNERDISQEKLAELSKLDRTYISSIERGQRNIGILNIIKIADALQVKASSLLEEIGDFDA</sequence>
<dbReference type="GO" id="GO:0005829">
    <property type="term" value="C:cytosol"/>
    <property type="evidence" value="ECO:0007669"/>
    <property type="project" value="TreeGrafter"/>
</dbReference>
<dbReference type="CDD" id="cd00093">
    <property type="entry name" value="HTH_XRE"/>
    <property type="match status" value="1"/>
</dbReference>
<comment type="caution">
    <text evidence="5">The sequence shown here is derived from an EMBL/GenBank/DDBJ whole genome shotgun (WGS) entry which is preliminary data.</text>
</comment>
<keyword evidence="3" id="KW-0804">Transcription</keyword>
<keyword evidence="6" id="KW-1185">Reference proteome</keyword>
<evidence type="ECO:0000313" key="5">
    <source>
        <dbReference type="EMBL" id="MBO1516781.1"/>
    </source>
</evidence>
<organism evidence="5 6">
    <name type="scientific">Psychrobacter halodurans</name>
    <dbReference type="NCBI Taxonomy" id="2818439"/>
    <lineage>
        <taxon>Bacteria</taxon>
        <taxon>Pseudomonadati</taxon>
        <taxon>Pseudomonadota</taxon>
        <taxon>Gammaproteobacteria</taxon>
        <taxon>Moraxellales</taxon>
        <taxon>Moraxellaceae</taxon>
        <taxon>Psychrobacter</taxon>
    </lineage>
</organism>
<dbReference type="PANTHER" id="PTHR46797:SF23">
    <property type="entry name" value="HTH-TYPE TRANSCRIPTIONAL REGULATOR SUTR"/>
    <property type="match status" value="1"/>
</dbReference>
<dbReference type="SUPFAM" id="SSF47413">
    <property type="entry name" value="lambda repressor-like DNA-binding domains"/>
    <property type="match status" value="1"/>
</dbReference>
<gene>
    <name evidence="5" type="ORF">J3491_05465</name>
</gene>
<dbReference type="InterPro" id="IPR001387">
    <property type="entry name" value="Cro/C1-type_HTH"/>
</dbReference>
<protein>
    <submittedName>
        <fullName evidence="5">Helix-turn-helix transcriptional regulator</fullName>
    </submittedName>
</protein>
<evidence type="ECO:0000259" key="4">
    <source>
        <dbReference type="PROSITE" id="PS50943"/>
    </source>
</evidence>
<evidence type="ECO:0000313" key="6">
    <source>
        <dbReference type="Proteomes" id="UP000664161"/>
    </source>
</evidence>
<evidence type="ECO:0000256" key="2">
    <source>
        <dbReference type="ARBA" id="ARBA00023125"/>
    </source>
</evidence>
<dbReference type="EMBL" id="JAGBKN010000008">
    <property type="protein sequence ID" value="MBO1516781.1"/>
    <property type="molecule type" value="Genomic_DNA"/>
</dbReference>
<dbReference type="PANTHER" id="PTHR46797">
    <property type="entry name" value="HTH-TYPE TRANSCRIPTIONAL REGULATOR"/>
    <property type="match status" value="1"/>
</dbReference>
<reference evidence="5 6" key="1">
    <citation type="submission" date="2021-03" db="EMBL/GenBank/DDBJ databases">
        <authorList>
            <person name="Shang D.-D."/>
            <person name="Du Z.-J."/>
            <person name="Chen G.-J."/>
        </authorList>
    </citation>
    <scope>NUCLEOTIDE SEQUENCE [LARGE SCALE GENOMIC DNA]</scope>
    <source>
        <strain evidence="5 6">F2608</strain>
    </source>
</reference>
<evidence type="ECO:0000256" key="1">
    <source>
        <dbReference type="ARBA" id="ARBA00023015"/>
    </source>
</evidence>
<keyword evidence="2" id="KW-0238">DNA-binding</keyword>
<dbReference type="GO" id="GO:0003677">
    <property type="term" value="F:DNA binding"/>
    <property type="evidence" value="ECO:0007669"/>
    <property type="project" value="UniProtKB-KW"/>
</dbReference>
<dbReference type="InterPro" id="IPR050807">
    <property type="entry name" value="TransReg_Diox_bact_type"/>
</dbReference>
<evidence type="ECO:0000256" key="3">
    <source>
        <dbReference type="ARBA" id="ARBA00023163"/>
    </source>
</evidence>
<dbReference type="Gene3D" id="1.10.260.40">
    <property type="entry name" value="lambda repressor-like DNA-binding domains"/>
    <property type="match status" value="1"/>
</dbReference>
<feature type="domain" description="HTH cro/C1-type" evidence="4">
    <location>
        <begin position="14"/>
        <end position="68"/>
    </location>
</feature>
<name>A0AAW4ISZ5_9GAMM</name>
<dbReference type="GO" id="GO:0003700">
    <property type="term" value="F:DNA-binding transcription factor activity"/>
    <property type="evidence" value="ECO:0007669"/>
    <property type="project" value="TreeGrafter"/>
</dbReference>
<dbReference type="InterPro" id="IPR010982">
    <property type="entry name" value="Lambda_DNA-bd_dom_sf"/>
</dbReference>
<dbReference type="Proteomes" id="UP000664161">
    <property type="component" value="Unassembled WGS sequence"/>
</dbReference>
<dbReference type="RefSeq" id="WP_207969440.1">
    <property type="nucleotide sequence ID" value="NZ_JAGBKN010000008.1"/>
</dbReference>
<dbReference type="PROSITE" id="PS50943">
    <property type="entry name" value="HTH_CROC1"/>
    <property type="match status" value="1"/>
</dbReference>
<dbReference type="SMART" id="SM00530">
    <property type="entry name" value="HTH_XRE"/>
    <property type="match status" value="1"/>
</dbReference>
<keyword evidence="1" id="KW-0805">Transcription regulation</keyword>
<proteinExistence type="predicted"/>
<accession>A0AAW4ISZ5</accession>